<proteinExistence type="predicted"/>
<evidence type="ECO:0000313" key="1">
    <source>
        <dbReference type="EMBL" id="CZR03885.1"/>
    </source>
</evidence>
<comment type="caution">
    <text evidence="2">The sequence shown here is derived from an EMBL/GenBank/DDBJ whole genome shotgun (WGS) entry which is preliminary data.</text>
</comment>
<dbReference type="Proteomes" id="UP000199686">
    <property type="component" value="Unassembled WGS sequence"/>
</dbReference>
<dbReference type="EMBL" id="FJMZ01000054">
    <property type="protein sequence ID" value="CZR03885.1"/>
    <property type="molecule type" value="Genomic_DNA"/>
</dbReference>
<dbReference type="RefSeq" id="WP_086990743.1">
    <property type="nucleotide sequence ID" value="NZ_FJMZ01000054.1"/>
</dbReference>
<dbReference type="AlphaFoldDB" id="A0AB38BLA1"/>
<evidence type="ECO:0000313" key="2">
    <source>
        <dbReference type="EMBL" id="SFI16469.1"/>
    </source>
</evidence>
<gene>
    <name evidence="2" type="ORF">SAMN04488507_10643</name>
    <name evidence="1" type="ORF">TFLO_2871</name>
</gene>
<dbReference type="InterPro" id="IPR014054">
    <property type="entry name" value="Phage_regulatory_Rha"/>
</dbReference>
<dbReference type="Proteomes" id="UP000195947">
    <property type="component" value="Unassembled WGS sequence"/>
</dbReference>
<name>A0AB38BLA1_9LACT</name>
<dbReference type="Pfam" id="PF09669">
    <property type="entry name" value="Phage_pRha"/>
    <property type="match status" value="1"/>
</dbReference>
<protein>
    <submittedName>
        <fullName evidence="1">Phage regulatory protein rha (Phage prha)</fullName>
    </submittedName>
    <submittedName>
        <fullName evidence="2">Phage regulatory protein, rha family</fullName>
    </submittedName>
</protein>
<dbReference type="NCBIfam" id="TIGR02681">
    <property type="entry name" value="phage_pRha"/>
    <property type="match status" value="1"/>
</dbReference>
<reference evidence="1 3" key="1">
    <citation type="submission" date="2016-02" db="EMBL/GenBank/DDBJ databases">
        <authorList>
            <person name="Strepis N."/>
        </authorList>
    </citation>
    <scope>NUCLEOTIDE SEQUENCE [LARGE SCALE GENOMIC DNA]</scope>
    <source>
        <strain evidence="1">Trichococcus flocculiformis</strain>
    </source>
</reference>
<organism evidence="2 4">
    <name type="scientific">Trichococcus flocculiformis</name>
    <dbReference type="NCBI Taxonomy" id="82803"/>
    <lineage>
        <taxon>Bacteria</taxon>
        <taxon>Bacillati</taxon>
        <taxon>Bacillota</taxon>
        <taxon>Bacilli</taxon>
        <taxon>Lactobacillales</taxon>
        <taxon>Carnobacteriaceae</taxon>
        <taxon>Trichococcus</taxon>
    </lineage>
</organism>
<keyword evidence="3" id="KW-1185">Reference proteome</keyword>
<reference evidence="2 4" key="2">
    <citation type="submission" date="2016-10" db="EMBL/GenBank/DDBJ databases">
        <authorList>
            <person name="Varghese N."/>
            <person name="Submissions S."/>
        </authorList>
    </citation>
    <scope>NUCLEOTIDE SEQUENCE [LARGE SCALE GENOMIC DNA]</scope>
    <source>
        <strain evidence="2 4">DSM 2094</strain>
    </source>
</reference>
<dbReference type="EMBL" id="FOQC01000064">
    <property type="protein sequence ID" value="SFI16469.1"/>
    <property type="molecule type" value="Genomic_DNA"/>
</dbReference>
<evidence type="ECO:0000313" key="3">
    <source>
        <dbReference type="Proteomes" id="UP000195947"/>
    </source>
</evidence>
<sequence length="255" mass="29146">MNSLVIMKDQQAVTTSLNVAETFERNHRDVLAAIDDLKEGVAENYADLFWDDSYIHPQNKQSYRMIFMNRDGFTLLAMGFTGKKALEFKLKYIKAFNDMETYIKKQLDMSNLSPELQLMANLVNNMAKQELAQKQLNEKVDSISEIVALNTTDWRKEANALINKVVRIMGNTPDAHKDTRSAIFTEVDRRAGASLETRLTNKRRRMADEGASKSKRDNLTKVDVISDDKKLVEIYVAVVKEFAIKYGVYKSAMEV</sequence>
<evidence type="ECO:0000313" key="4">
    <source>
        <dbReference type="Proteomes" id="UP000199686"/>
    </source>
</evidence>
<accession>A0AB38BLA1</accession>